<protein>
    <submittedName>
        <fullName evidence="15">Cytochrome B561</fullName>
    </submittedName>
</protein>
<evidence type="ECO:0000256" key="6">
    <source>
        <dbReference type="ARBA" id="ARBA00022692"/>
    </source>
</evidence>
<feature type="transmembrane region" description="Helical" evidence="13">
    <location>
        <begin position="86"/>
        <end position="104"/>
    </location>
</feature>
<accession>F2J5H3</accession>
<evidence type="ECO:0000256" key="10">
    <source>
        <dbReference type="ARBA" id="ARBA00023004"/>
    </source>
</evidence>
<dbReference type="GO" id="GO:0020037">
    <property type="term" value="F:heme binding"/>
    <property type="evidence" value="ECO:0007669"/>
    <property type="project" value="TreeGrafter"/>
</dbReference>
<evidence type="ECO:0000256" key="12">
    <source>
        <dbReference type="ARBA" id="ARBA00037975"/>
    </source>
</evidence>
<reference evidence="15 16" key="1">
    <citation type="journal article" date="2011" name="J. Bacteriol.">
        <title>Complete genome sequence of Polymorphum gilvum SL003B-26A1T, a crude oil-degrading bacterium from oil-polluted saline soil.</title>
        <authorList>
            <person name="Li S.G."/>
            <person name="Tang Y.Q."/>
            <person name="Nie Y."/>
            <person name="Cai M."/>
            <person name="Wu X.L."/>
        </authorList>
    </citation>
    <scope>NUCLEOTIDE SEQUENCE [LARGE SCALE GENOMIC DNA]</scope>
    <source>
        <strain evidence="16">LMG 25793 / CGMCC 1.9160 / SL003B-26A1</strain>
    </source>
</reference>
<keyword evidence="10" id="KW-0408">Iron</keyword>
<evidence type="ECO:0000256" key="2">
    <source>
        <dbReference type="ARBA" id="ARBA00004651"/>
    </source>
</evidence>
<dbReference type="InterPro" id="IPR016174">
    <property type="entry name" value="Di-haem_cyt_TM"/>
</dbReference>
<dbReference type="STRING" id="991905.SL003B_3923"/>
<feature type="transmembrane region" description="Helical" evidence="13">
    <location>
        <begin position="141"/>
        <end position="165"/>
    </location>
</feature>
<dbReference type="Pfam" id="PF01292">
    <property type="entry name" value="Ni_hydr_CYTB"/>
    <property type="match status" value="1"/>
</dbReference>
<evidence type="ECO:0000256" key="7">
    <source>
        <dbReference type="ARBA" id="ARBA00022723"/>
    </source>
</evidence>
<evidence type="ECO:0000256" key="13">
    <source>
        <dbReference type="SAM" id="Phobius"/>
    </source>
</evidence>
<dbReference type="PANTHER" id="PTHR30529">
    <property type="entry name" value="CYTOCHROME B561"/>
    <property type="match status" value="1"/>
</dbReference>
<evidence type="ECO:0000256" key="1">
    <source>
        <dbReference type="ARBA" id="ARBA00001970"/>
    </source>
</evidence>
<dbReference type="GO" id="GO:0046872">
    <property type="term" value="F:metal ion binding"/>
    <property type="evidence" value="ECO:0007669"/>
    <property type="project" value="UniProtKB-KW"/>
</dbReference>
<dbReference type="KEGG" id="pgv:SL003B_3923"/>
<evidence type="ECO:0000256" key="4">
    <source>
        <dbReference type="ARBA" id="ARBA00022475"/>
    </source>
</evidence>
<dbReference type="GO" id="GO:0009055">
    <property type="term" value="F:electron transfer activity"/>
    <property type="evidence" value="ECO:0007669"/>
    <property type="project" value="InterPro"/>
</dbReference>
<gene>
    <name evidence="15" type="ordered locus">SL003B_3923</name>
</gene>
<dbReference type="Proteomes" id="UP000008130">
    <property type="component" value="Chromosome"/>
</dbReference>
<dbReference type="EMBL" id="CP002568">
    <property type="protein sequence ID" value="ADZ72343.1"/>
    <property type="molecule type" value="Genomic_DNA"/>
</dbReference>
<keyword evidence="3" id="KW-0813">Transport</keyword>
<evidence type="ECO:0000256" key="8">
    <source>
        <dbReference type="ARBA" id="ARBA00022982"/>
    </source>
</evidence>
<organism evidence="15 16">
    <name type="scientific">Polymorphum gilvum (strain LMG 25793 / CGMCC 1.9160 / SL003B-26A1)</name>
    <dbReference type="NCBI Taxonomy" id="991905"/>
    <lineage>
        <taxon>Bacteria</taxon>
        <taxon>Pseudomonadati</taxon>
        <taxon>Pseudomonadota</taxon>
        <taxon>Alphaproteobacteria</taxon>
        <taxon>Rhodobacterales</taxon>
        <taxon>Paracoccaceae</taxon>
        <taxon>Polymorphum</taxon>
    </lineage>
</organism>
<dbReference type="GO" id="GO:0005886">
    <property type="term" value="C:plasma membrane"/>
    <property type="evidence" value="ECO:0007669"/>
    <property type="project" value="UniProtKB-SubCell"/>
</dbReference>
<evidence type="ECO:0000256" key="5">
    <source>
        <dbReference type="ARBA" id="ARBA00022617"/>
    </source>
</evidence>
<dbReference type="AlphaFoldDB" id="F2J5H3"/>
<feature type="domain" description="Cytochrome b561 bacterial/Ni-hydrogenase" evidence="14">
    <location>
        <begin position="7"/>
        <end position="176"/>
    </location>
</feature>
<keyword evidence="11 13" id="KW-0472">Membrane</keyword>
<comment type="subcellular location">
    <subcellularLocation>
        <location evidence="2">Cell membrane</location>
        <topology evidence="2">Multi-pass membrane protein</topology>
    </subcellularLocation>
</comment>
<feature type="transmembrane region" description="Helical" evidence="13">
    <location>
        <begin position="14"/>
        <end position="36"/>
    </location>
</feature>
<name>F2J5H3_POLGS</name>
<proteinExistence type="inferred from homology"/>
<comment type="similarity">
    <text evidence="12">Belongs to the cytochrome b561 family.</text>
</comment>
<comment type="cofactor">
    <cofactor evidence="1">
        <name>heme b</name>
        <dbReference type="ChEBI" id="CHEBI:60344"/>
    </cofactor>
</comment>
<evidence type="ECO:0000259" key="14">
    <source>
        <dbReference type="Pfam" id="PF01292"/>
    </source>
</evidence>
<evidence type="ECO:0000313" key="15">
    <source>
        <dbReference type="EMBL" id="ADZ72343.1"/>
    </source>
</evidence>
<dbReference type="PANTHER" id="PTHR30529:SF1">
    <property type="entry name" value="CYTOCHROME B561 HOMOLOG 2"/>
    <property type="match status" value="1"/>
</dbReference>
<keyword evidence="9 13" id="KW-1133">Transmembrane helix</keyword>
<dbReference type="OrthoDB" id="8156287at2"/>
<keyword evidence="8" id="KW-0249">Electron transport</keyword>
<evidence type="ECO:0000256" key="11">
    <source>
        <dbReference type="ARBA" id="ARBA00023136"/>
    </source>
</evidence>
<evidence type="ECO:0000313" key="16">
    <source>
        <dbReference type="Proteomes" id="UP000008130"/>
    </source>
</evidence>
<keyword evidence="4" id="KW-1003">Cell membrane</keyword>
<dbReference type="GO" id="GO:0022904">
    <property type="term" value="P:respiratory electron transport chain"/>
    <property type="evidence" value="ECO:0007669"/>
    <property type="project" value="InterPro"/>
</dbReference>
<keyword evidence="6 13" id="KW-0812">Transmembrane</keyword>
<evidence type="ECO:0000256" key="3">
    <source>
        <dbReference type="ARBA" id="ARBA00022448"/>
    </source>
</evidence>
<dbReference type="Gene3D" id="1.20.950.20">
    <property type="entry name" value="Transmembrane di-heme cytochromes, Chain C"/>
    <property type="match status" value="1"/>
</dbReference>
<dbReference type="eggNOG" id="COG3038">
    <property type="taxonomic scope" value="Bacteria"/>
</dbReference>
<evidence type="ECO:0000256" key="9">
    <source>
        <dbReference type="ARBA" id="ARBA00022989"/>
    </source>
</evidence>
<dbReference type="InterPro" id="IPR052168">
    <property type="entry name" value="Cytochrome_b561_oxidase"/>
</dbReference>
<dbReference type="RefSeq" id="WP_013654652.1">
    <property type="nucleotide sequence ID" value="NC_015259.1"/>
</dbReference>
<keyword evidence="7" id="KW-0479">Metal-binding</keyword>
<keyword evidence="5" id="KW-0349">Heme</keyword>
<dbReference type="SUPFAM" id="SSF81342">
    <property type="entry name" value="Transmembrane di-heme cytochromes"/>
    <property type="match status" value="1"/>
</dbReference>
<dbReference type="InterPro" id="IPR011577">
    <property type="entry name" value="Cyt_b561_bac/Ni-Hgenase"/>
</dbReference>
<keyword evidence="16" id="KW-1185">Reference proteome</keyword>
<sequence length="176" mass="19014">MVASAFRYDAVARLFHWVTVVLVLAMVPAGIAMTRIGPGSLQNTLFDFHRSVGVLLLVLTLLRLVWRLTRRPAPLPPSVPAVQRLAAAAVHGALYLILIFNPLLGWIATSAYGAPIPVFGLFTLPPLIAQDRPLSESLFAAHMALGILFTAAIIVHFAAAVYHGAVKRDGVMSRML</sequence>
<feature type="transmembrane region" description="Helical" evidence="13">
    <location>
        <begin position="48"/>
        <end position="66"/>
    </location>
</feature>
<dbReference type="HOGENOM" id="CLU_095321_4_2_5"/>